<dbReference type="AlphaFoldDB" id="A0AA88UGV7"/>
<evidence type="ECO:0008006" key="6">
    <source>
        <dbReference type="Google" id="ProtNLM"/>
    </source>
</evidence>
<accession>A0AA88UGV7</accession>
<evidence type="ECO:0000313" key="5">
    <source>
        <dbReference type="Proteomes" id="UP001187471"/>
    </source>
</evidence>
<dbReference type="EMBL" id="JAVXUO010001504">
    <property type="protein sequence ID" value="KAK2981586.1"/>
    <property type="molecule type" value="Genomic_DNA"/>
</dbReference>
<proteinExistence type="inferred from homology"/>
<evidence type="ECO:0000313" key="4">
    <source>
        <dbReference type="EMBL" id="KAK2981586.1"/>
    </source>
</evidence>
<comment type="caution">
    <text evidence="4">The sequence shown here is derived from an EMBL/GenBank/DDBJ whole genome shotgun (WGS) entry which is preliminary data.</text>
</comment>
<keyword evidence="3" id="KW-0687">Ribonucleoprotein</keyword>
<comment type="similarity">
    <text evidence="1">Belongs to the universal ribosomal protein uL15 family.</text>
</comment>
<dbReference type="PANTHER" id="PTHR11721:SF3">
    <property type="entry name" value="LARGE RIBOSOMAL SUBUNIT PROTEIN UL15"/>
    <property type="match status" value="1"/>
</dbReference>
<evidence type="ECO:0000256" key="1">
    <source>
        <dbReference type="ARBA" id="ARBA00007320"/>
    </source>
</evidence>
<dbReference type="GO" id="GO:0003735">
    <property type="term" value="F:structural constituent of ribosome"/>
    <property type="evidence" value="ECO:0007669"/>
    <property type="project" value="TreeGrafter"/>
</dbReference>
<keyword evidence="2" id="KW-0689">Ribosomal protein</keyword>
<reference evidence="4" key="1">
    <citation type="submission" date="2022-12" db="EMBL/GenBank/DDBJ databases">
        <title>Draft genome assemblies for two species of Escallonia (Escalloniales).</title>
        <authorList>
            <person name="Chanderbali A."/>
            <person name="Dervinis C."/>
            <person name="Anghel I."/>
            <person name="Soltis D."/>
            <person name="Soltis P."/>
            <person name="Zapata F."/>
        </authorList>
    </citation>
    <scope>NUCLEOTIDE SEQUENCE</scope>
    <source>
        <strain evidence="4">UCBG92.1500</strain>
        <tissue evidence="4">Leaf</tissue>
    </source>
</reference>
<protein>
    <recommendedName>
        <fullName evidence="6">Ribosomal protein L18e/L15P domain-containing protein</fullName>
    </recommendedName>
</protein>
<evidence type="ECO:0000256" key="3">
    <source>
        <dbReference type="ARBA" id="ARBA00023274"/>
    </source>
</evidence>
<dbReference type="Proteomes" id="UP001187471">
    <property type="component" value="Unassembled WGS sequence"/>
</dbReference>
<evidence type="ECO:0000256" key="2">
    <source>
        <dbReference type="ARBA" id="ARBA00022980"/>
    </source>
</evidence>
<keyword evidence="5" id="KW-1185">Reference proteome</keyword>
<dbReference type="PANTHER" id="PTHR11721">
    <property type="entry name" value="60S RIBOSOMAL PROTEIN L27A"/>
    <property type="match status" value="1"/>
</dbReference>
<organism evidence="4 5">
    <name type="scientific">Escallonia rubra</name>
    <dbReference type="NCBI Taxonomy" id="112253"/>
    <lineage>
        <taxon>Eukaryota</taxon>
        <taxon>Viridiplantae</taxon>
        <taxon>Streptophyta</taxon>
        <taxon>Embryophyta</taxon>
        <taxon>Tracheophyta</taxon>
        <taxon>Spermatophyta</taxon>
        <taxon>Magnoliopsida</taxon>
        <taxon>eudicotyledons</taxon>
        <taxon>Gunneridae</taxon>
        <taxon>Pentapetalae</taxon>
        <taxon>asterids</taxon>
        <taxon>campanulids</taxon>
        <taxon>Escalloniales</taxon>
        <taxon>Escalloniaceae</taxon>
        <taxon>Escallonia</taxon>
    </lineage>
</organism>
<gene>
    <name evidence="4" type="ORF">RJ640_011116</name>
</gene>
<dbReference type="GO" id="GO:0022625">
    <property type="term" value="C:cytosolic large ribosomal subunit"/>
    <property type="evidence" value="ECO:0007669"/>
    <property type="project" value="TreeGrafter"/>
</dbReference>
<dbReference type="Gene3D" id="3.100.10.10">
    <property type="match status" value="1"/>
</dbReference>
<name>A0AA88UGV7_9ASTE</name>
<dbReference type="SUPFAM" id="SSF52080">
    <property type="entry name" value="Ribosomal proteins L15p and L18e"/>
    <property type="match status" value="1"/>
</dbReference>
<sequence length="154" mass="17057">MHHHRILFDKNHPGYFDKVGMGYFHRLRNKFHCPVVNVEHLRSLLPQEAREKEACSGAAPVVDVTHRKGVVNFIRPPTAPPRILPSITATRGNGFGLSRSGPLMPRPAAQIVQAHLQWICKLVVGGFDQVTAEEVNPGSEGHAAYPAFQLRVGE</sequence>
<dbReference type="InterPro" id="IPR036227">
    <property type="entry name" value="Ribosomal_uL15/eL18_sf"/>
</dbReference>